<keyword evidence="1 3" id="KW-0820">tRNA-binding</keyword>
<evidence type="ECO:0000259" key="4">
    <source>
        <dbReference type="PROSITE" id="PS50886"/>
    </source>
</evidence>
<evidence type="ECO:0000313" key="5">
    <source>
        <dbReference type="EMBL" id="OGG07267.1"/>
    </source>
</evidence>
<dbReference type="PANTHER" id="PTHR11586">
    <property type="entry name" value="TRNA-AMINOACYLATION COFACTOR ARC1 FAMILY MEMBER"/>
    <property type="match status" value="1"/>
</dbReference>
<evidence type="ECO:0000313" key="6">
    <source>
        <dbReference type="Proteomes" id="UP000178681"/>
    </source>
</evidence>
<keyword evidence="2 3" id="KW-0694">RNA-binding</keyword>
<dbReference type="Proteomes" id="UP000178681">
    <property type="component" value="Unassembled WGS sequence"/>
</dbReference>
<accession>A0A1F5Z508</accession>
<sequence>MVVKPQIAIEDFGKLDLRVGEVMEVSPVPGSEKLVKLFVNFKDFTRTIYAGLKKWYLPQSLVGRKLIFVVNLEPRTFKINDLEYTSEGMIMAAGDREAILYNFDKDIENGTTIH</sequence>
<comment type="caution">
    <text evidence="5">The sequence shown here is derived from an EMBL/GenBank/DDBJ whole genome shotgun (WGS) entry which is preliminary data.</text>
</comment>
<dbReference type="InterPro" id="IPR051270">
    <property type="entry name" value="Tyrosine-tRNA_ligase_regulator"/>
</dbReference>
<dbReference type="SUPFAM" id="SSF50249">
    <property type="entry name" value="Nucleic acid-binding proteins"/>
    <property type="match status" value="1"/>
</dbReference>
<dbReference type="PROSITE" id="PS50886">
    <property type="entry name" value="TRBD"/>
    <property type="match status" value="1"/>
</dbReference>
<protein>
    <recommendedName>
        <fullName evidence="4">tRNA-binding domain-containing protein</fullName>
    </recommendedName>
</protein>
<dbReference type="InterPro" id="IPR002547">
    <property type="entry name" value="tRNA-bd_dom"/>
</dbReference>
<dbReference type="Gene3D" id="2.40.50.140">
    <property type="entry name" value="Nucleic acid-binding proteins"/>
    <property type="match status" value="1"/>
</dbReference>
<proteinExistence type="predicted"/>
<dbReference type="AlphaFoldDB" id="A0A1F5Z508"/>
<dbReference type="GO" id="GO:0000049">
    <property type="term" value="F:tRNA binding"/>
    <property type="evidence" value="ECO:0007669"/>
    <property type="project" value="UniProtKB-UniRule"/>
</dbReference>
<gene>
    <name evidence="5" type="ORF">A2872_01525</name>
</gene>
<evidence type="ECO:0000256" key="3">
    <source>
        <dbReference type="PROSITE-ProRule" id="PRU00209"/>
    </source>
</evidence>
<evidence type="ECO:0000256" key="1">
    <source>
        <dbReference type="ARBA" id="ARBA00022555"/>
    </source>
</evidence>
<name>A0A1F5Z508_9BACT</name>
<dbReference type="PANTHER" id="PTHR11586:SF37">
    <property type="entry name" value="TRNA-BINDING DOMAIN-CONTAINING PROTEIN"/>
    <property type="match status" value="1"/>
</dbReference>
<dbReference type="Pfam" id="PF01588">
    <property type="entry name" value="tRNA_bind"/>
    <property type="match status" value="1"/>
</dbReference>
<dbReference type="STRING" id="1798377.A2872_01525"/>
<reference evidence="5 6" key="1">
    <citation type="journal article" date="2016" name="Nat. Commun.">
        <title>Thousands of microbial genomes shed light on interconnected biogeochemical processes in an aquifer system.</title>
        <authorList>
            <person name="Anantharaman K."/>
            <person name="Brown C.T."/>
            <person name="Hug L.A."/>
            <person name="Sharon I."/>
            <person name="Castelle C.J."/>
            <person name="Probst A.J."/>
            <person name="Thomas B.C."/>
            <person name="Singh A."/>
            <person name="Wilkins M.J."/>
            <person name="Karaoz U."/>
            <person name="Brodie E.L."/>
            <person name="Williams K.H."/>
            <person name="Hubbard S.S."/>
            <person name="Banfield J.F."/>
        </authorList>
    </citation>
    <scope>NUCLEOTIDE SEQUENCE [LARGE SCALE GENOMIC DNA]</scope>
</reference>
<evidence type="ECO:0000256" key="2">
    <source>
        <dbReference type="ARBA" id="ARBA00022884"/>
    </source>
</evidence>
<dbReference type="InterPro" id="IPR012340">
    <property type="entry name" value="NA-bd_OB-fold"/>
</dbReference>
<feature type="domain" description="TRNA-binding" evidence="4">
    <location>
        <begin position="11"/>
        <end position="114"/>
    </location>
</feature>
<dbReference type="EMBL" id="MFJG01000009">
    <property type="protein sequence ID" value="OGG07267.1"/>
    <property type="molecule type" value="Genomic_DNA"/>
</dbReference>
<organism evidence="5 6">
    <name type="scientific">Candidatus Gottesmanbacteria bacterium RIFCSPHIGHO2_01_FULL_42_12</name>
    <dbReference type="NCBI Taxonomy" id="1798377"/>
    <lineage>
        <taxon>Bacteria</taxon>
        <taxon>Candidatus Gottesmaniibacteriota</taxon>
    </lineage>
</organism>